<keyword evidence="2" id="KW-0732">Signal</keyword>
<evidence type="ECO:0000313" key="4">
    <source>
        <dbReference type="Proteomes" id="UP000651977"/>
    </source>
</evidence>
<gene>
    <name evidence="3" type="primary">batD</name>
    <name evidence="3" type="ORF">GCM10007414_24560</name>
</gene>
<name>A0ABQ1I2I0_9ALTE</name>
<feature type="signal peptide" evidence="2">
    <location>
        <begin position="1"/>
        <end position="18"/>
    </location>
</feature>
<dbReference type="EMBL" id="BMDY01000014">
    <property type="protein sequence ID" value="GGB10259.1"/>
    <property type="molecule type" value="Genomic_DNA"/>
</dbReference>
<sequence>MKALSLCFMLLLSFSSYATTEVTATVSQNPVAVGQAFTLEIVANDTLSSNEFDPSVLLRQKFVVGSTSTARQHTSINGQSSTQTRWTTTLLVREEGNYLIPSFNIGGENTQPIHLKAKKIEAIEPSKDQVRMEVSLDSAEVYLGQPVTFTAKIWVANSLDQANIFAPNMLDAKVEKLGDDKQDLEIVDGKRYRTLTRQWLITPEKAGEYEVRGPRLSGLANDINHRARPIDIAAQTLALTVKAPPANFPGQWLPSHDLLLNEEIQPLQSDYQQGQAFTRIINLTIAGITEQQLPEIDIDYGPNFRVYPEPYQDRTIVKDGIVFAQRSLNVALIPVTTGELSLPGWSLPWWDLSSDKLAKAEIKARQIKVVPAPENQALNLNNPMPPTNATVASSDTGSSWLTWLFGFAWLITLAALIWFIRQSKLRPQGPNLAPQQEIQQNSDYWQQFAAACKQGASHQAEQALTNWVNQQQATGQWRSLLKKITAANWANAPQQLDLNEFYQACLAYKRETEQTTQREQLSLSSLNP</sequence>
<dbReference type="Pfam" id="PF13584">
    <property type="entry name" value="BatD"/>
    <property type="match status" value="1"/>
</dbReference>
<dbReference type="PANTHER" id="PTHR40940">
    <property type="entry name" value="PROTEIN BATD-RELATED"/>
    <property type="match status" value="1"/>
</dbReference>
<keyword evidence="1" id="KW-1133">Transmembrane helix</keyword>
<evidence type="ECO:0008006" key="5">
    <source>
        <dbReference type="Google" id="ProtNLM"/>
    </source>
</evidence>
<feature type="chain" id="PRO_5045943971" description="Protein BatD" evidence="2">
    <location>
        <begin position="19"/>
        <end position="528"/>
    </location>
</feature>
<proteinExistence type="predicted"/>
<keyword evidence="1" id="KW-0472">Membrane</keyword>
<protein>
    <recommendedName>
        <fullName evidence="5">Protein BatD</fullName>
    </recommendedName>
</protein>
<accession>A0ABQ1I2I0</accession>
<keyword evidence="4" id="KW-1185">Reference proteome</keyword>
<evidence type="ECO:0000313" key="3">
    <source>
        <dbReference type="EMBL" id="GGB10259.1"/>
    </source>
</evidence>
<keyword evidence="1" id="KW-0812">Transmembrane</keyword>
<organism evidence="3 4">
    <name type="scientific">Agarivorans gilvus</name>
    <dbReference type="NCBI Taxonomy" id="680279"/>
    <lineage>
        <taxon>Bacteria</taxon>
        <taxon>Pseudomonadati</taxon>
        <taxon>Pseudomonadota</taxon>
        <taxon>Gammaproteobacteria</taxon>
        <taxon>Alteromonadales</taxon>
        <taxon>Alteromonadaceae</taxon>
        <taxon>Agarivorans</taxon>
    </lineage>
</organism>
<dbReference type="InterPro" id="IPR025738">
    <property type="entry name" value="BatD"/>
</dbReference>
<dbReference type="RefSeq" id="WP_055732059.1">
    <property type="nucleotide sequence ID" value="NZ_BMDY01000014.1"/>
</dbReference>
<reference evidence="4" key="1">
    <citation type="journal article" date="2019" name="Int. J. Syst. Evol. Microbiol.">
        <title>The Global Catalogue of Microorganisms (GCM) 10K type strain sequencing project: providing services to taxonomists for standard genome sequencing and annotation.</title>
        <authorList>
            <consortium name="The Broad Institute Genomics Platform"/>
            <consortium name="The Broad Institute Genome Sequencing Center for Infectious Disease"/>
            <person name="Wu L."/>
            <person name="Ma J."/>
        </authorList>
    </citation>
    <scope>NUCLEOTIDE SEQUENCE [LARGE SCALE GENOMIC DNA]</scope>
    <source>
        <strain evidence="4">CGMCC 1.10131</strain>
    </source>
</reference>
<dbReference type="PANTHER" id="PTHR40940:SF1">
    <property type="entry name" value="PROTEIN BATD"/>
    <property type="match status" value="1"/>
</dbReference>
<feature type="transmembrane region" description="Helical" evidence="1">
    <location>
        <begin position="400"/>
        <end position="420"/>
    </location>
</feature>
<evidence type="ECO:0000256" key="2">
    <source>
        <dbReference type="SAM" id="SignalP"/>
    </source>
</evidence>
<comment type="caution">
    <text evidence="3">The sequence shown here is derived from an EMBL/GenBank/DDBJ whole genome shotgun (WGS) entry which is preliminary data.</text>
</comment>
<evidence type="ECO:0000256" key="1">
    <source>
        <dbReference type="SAM" id="Phobius"/>
    </source>
</evidence>
<dbReference type="Proteomes" id="UP000651977">
    <property type="component" value="Unassembled WGS sequence"/>
</dbReference>